<organism evidence="2 3">
    <name type="scientific">Paramaledivibacter caminithermalis (strain DSM 15212 / CIP 107654 / DViRD3)</name>
    <name type="common">Clostridium caminithermale</name>
    <dbReference type="NCBI Taxonomy" id="1121301"/>
    <lineage>
        <taxon>Bacteria</taxon>
        <taxon>Bacillati</taxon>
        <taxon>Bacillota</taxon>
        <taxon>Clostridia</taxon>
        <taxon>Peptostreptococcales</taxon>
        <taxon>Caminicellaceae</taxon>
        <taxon>Paramaledivibacter</taxon>
    </lineage>
</organism>
<gene>
    <name evidence="2" type="ORF">SAMN02745912_02911</name>
</gene>
<dbReference type="Proteomes" id="UP000184465">
    <property type="component" value="Unassembled WGS sequence"/>
</dbReference>
<accession>A0A1M6RBZ2</accession>
<keyword evidence="3" id="KW-1185">Reference proteome</keyword>
<dbReference type="PANTHER" id="PTHR47297:SF2">
    <property type="entry name" value="OS02G0606800 PROTEIN"/>
    <property type="match status" value="1"/>
</dbReference>
<dbReference type="AlphaFoldDB" id="A0A1M6RBZ2"/>
<dbReference type="Pfam" id="PF00857">
    <property type="entry name" value="Isochorismatase"/>
    <property type="match status" value="1"/>
</dbReference>
<evidence type="ECO:0000313" key="3">
    <source>
        <dbReference type="Proteomes" id="UP000184465"/>
    </source>
</evidence>
<dbReference type="SUPFAM" id="SSF52499">
    <property type="entry name" value="Isochorismatase-like hydrolases"/>
    <property type="match status" value="1"/>
</dbReference>
<proteinExistence type="predicted"/>
<dbReference type="EMBL" id="FRAG01000044">
    <property type="protein sequence ID" value="SHK30015.1"/>
    <property type="molecule type" value="Genomic_DNA"/>
</dbReference>
<dbReference type="RefSeq" id="WP_073151607.1">
    <property type="nucleotide sequence ID" value="NZ_FRAG01000044.1"/>
</dbReference>
<dbReference type="PANTHER" id="PTHR47297">
    <property type="match status" value="1"/>
</dbReference>
<dbReference type="InterPro" id="IPR044717">
    <property type="entry name" value="NIC1"/>
</dbReference>
<dbReference type="STRING" id="1121301.SAMN02745912_02911"/>
<protein>
    <submittedName>
        <fullName evidence="2">Nicotinamidase-related amidase</fullName>
    </submittedName>
</protein>
<dbReference type="InterPro" id="IPR036380">
    <property type="entry name" value="Isochorismatase-like_sf"/>
</dbReference>
<feature type="domain" description="Isochorismatase-like" evidence="1">
    <location>
        <begin position="40"/>
        <end position="206"/>
    </location>
</feature>
<evidence type="ECO:0000259" key="1">
    <source>
        <dbReference type="Pfam" id="PF00857"/>
    </source>
</evidence>
<dbReference type="GO" id="GO:0008936">
    <property type="term" value="F:nicotinamidase activity"/>
    <property type="evidence" value="ECO:0007669"/>
    <property type="project" value="InterPro"/>
</dbReference>
<dbReference type="Gene3D" id="3.40.50.850">
    <property type="entry name" value="Isochorismatase-like"/>
    <property type="match status" value="1"/>
</dbReference>
<dbReference type="InterPro" id="IPR000868">
    <property type="entry name" value="Isochorismatase-like_dom"/>
</dbReference>
<dbReference type="GO" id="GO:0019365">
    <property type="term" value="P:pyridine nucleotide salvage"/>
    <property type="evidence" value="ECO:0007669"/>
    <property type="project" value="InterPro"/>
</dbReference>
<dbReference type="OrthoDB" id="9796485at2"/>
<sequence length="223" mass="25294">MLNLDKQHFLKRSTETLDLILNTLESLPSLNLRDLRSENTVLIIIDMVNGFAREGALQSPRVEALIPEIVKISRGCDENRIAKIAFADCHTEQSPEFDAYPVHCMRGTSESMIVEELREIGGYSLISKNSTNAFLEERFQEWLKTNSQINTFIIIGDCTDICIEQFAVTLKAYFNMKNKKVRIIVPINAVDTYDYAIHNGDLMHVMALFNMMSNGIELVSGIE</sequence>
<dbReference type="CDD" id="cd00431">
    <property type="entry name" value="cysteine_hydrolases"/>
    <property type="match status" value="1"/>
</dbReference>
<evidence type="ECO:0000313" key="2">
    <source>
        <dbReference type="EMBL" id="SHK30015.1"/>
    </source>
</evidence>
<reference evidence="2 3" key="1">
    <citation type="submission" date="2016-11" db="EMBL/GenBank/DDBJ databases">
        <authorList>
            <person name="Jaros S."/>
            <person name="Januszkiewicz K."/>
            <person name="Wedrychowicz H."/>
        </authorList>
    </citation>
    <scope>NUCLEOTIDE SEQUENCE [LARGE SCALE GENOMIC DNA]</scope>
    <source>
        <strain evidence="2 3">DSM 15212</strain>
    </source>
</reference>
<name>A0A1M6RBZ2_PARC5</name>